<proteinExistence type="predicted"/>
<comment type="caution">
    <text evidence="1">The sequence shown here is derived from an EMBL/GenBank/DDBJ whole genome shotgun (WGS) entry which is preliminary data.</text>
</comment>
<accession>A0A2K0T9X7</accession>
<evidence type="ECO:0000313" key="2">
    <source>
        <dbReference type="Proteomes" id="UP000236546"/>
    </source>
</evidence>
<evidence type="ECO:0000313" key="1">
    <source>
        <dbReference type="EMBL" id="PNP42329.1"/>
    </source>
</evidence>
<protein>
    <submittedName>
        <fullName evidence="1">Uncharacterized protein</fullName>
    </submittedName>
</protein>
<dbReference type="AlphaFoldDB" id="A0A2K0T9X7"/>
<organism evidence="1 2">
    <name type="scientific">Trichoderma gamsii</name>
    <dbReference type="NCBI Taxonomy" id="398673"/>
    <lineage>
        <taxon>Eukaryota</taxon>
        <taxon>Fungi</taxon>
        <taxon>Dikarya</taxon>
        <taxon>Ascomycota</taxon>
        <taxon>Pezizomycotina</taxon>
        <taxon>Sordariomycetes</taxon>
        <taxon>Hypocreomycetidae</taxon>
        <taxon>Hypocreales</taxon>
        <taxon>Hypocreaceae</taxon>
        <taxon>Trichoderma</taxon>
    </lineage>
</organism>
<reference evidence="1 2" key="1">
    <citation type="submission" date="2017-02" db="EMBL/GenBank/DDBJ databases">
        <title>Genomes of Trichoderma spp. with biocontrol activity.</title>
        <authorList>
            <person name="Gardiner D."/>
            <person name="Kazan K."/>
            <person name="Vos C."/>
            <person name="Harvey P."/>
        </authorList>
    </citation>
    <scope>NUCLEOTIDE SEQUENCE [LARGE SCALE GENOMIC DNA]</scope>
    <source>
        <strain evidence="1 2">A5MH</strain>
    </source>
</reference>
<gene>
    <name evidence="1" type="ORF">TGAMA5MH_06011</name>
</gene>
<dbReference type="EMBL" id="MTYH01000051">
    <property type="protein sequence ID" value="PNP42329.1"/>
    <property type="molecule type" value="Genomic_DNA"/>
</dbReference>
<dbReference type="Proteomes" id="UP000236546">
    <property type="component" value="Unassembled WGS sequence"/>
</dbReference>
<name>A0A2K0T9X7_9HYPO</name>
<sequence length="39" mass="4464">MQVQGLPPHQRRLGTNTTIKARGNSCTECRRRKQKVSLN</sequence>